<dbReference type="AlphaFoldDB" id="A0A1C3W2H7"/>
<accession>A0A1C3W2H7</accession>
<evidence type="ECO:0000313" key="1">
    <source>
        <dbReference type="EMBL" id="SCB34131.1"/>
    </source>
</evidence>
<reference evidence="2" key="1">
    <citation type="submission" date="2016-08" db="EMBL/GenBank/DDBJ databases">
        <authorList>
            <person name="Varghese N."/>
            <person name="Submissions Spin"/>
        </authorList>
    </citation>
    <scope>NUCLEOTIDE SEQUENCE [LARGE SCALE GENOMIC DNA]</scope>
    <source>
        <strain evidence="2">CCBAU 57015</strain>
    </source>
</reference>
<proteinExistence type="predicted"/>
<evidence type="ECO:0000313" key="2">
    <source>
        <dbReference type="Proteomes" id="UP000186228"/>
    </source>
</evidence>
<gene>
    <name evidence="1" type="ORF">GA0061100_110115</name>
</gene>
<keyword evidence="2" id="KW-1185">Reference proteome</keyword>
<protein>
    <submittedName>
        <fullName evidence="1">Uncharacterized protein</fullName>
    </submittedName>
</protein>
<dbReference type="Proteomes" id="UP000186228">
    <property type="component" value="Unassembled WGS sequence"/>
</dbReference>
<name>A0A1C3W2H7_9HYPH</name>
<sequence length="48" mass="5624">MPWNSCKSSLAKLTDYDCRVPWKTAIAIHLDRDPALHFMRIWYNACAI</sequence>
<organism evidence="1 2">
    <name type="scientific">Rhizobium hainanense</name>
    <dbReference type="NCBI Taxonomy" id="52131"/>
    <lineage>
        <taxon>Bacteria</taxon>
        <taxon>Pseudomonadati</taxon>
        <taxon>Pseudomonadota</taxon>
        <taxon>Alphaproteobacteria</taxon>
        <taxon>Hyphomicrobiales</taxon>
        <taxon>Rhizobiaceae</taxon>
        <taxon>Rhizobium/Agrobacterium group</taxon>
        <taxon>Rhizobium</taxon>
    </lineage>
</organism>
<dbReference type="EMBL" id="FMAC01000010">
    <property type="protein sequence ID" value="SCB34131.1"/>
    <property type="molecule type" value="Genomic_DNA"/>
</dbReference>